<accession>X0PTK8</accession>
<dbReference type="PANTHER" id="PTHR34822:SF1">
    <property type="entry name" value="GRPB FAMILY PROTEIN"/>
    <property type="match status" value="1"/>
</dbReference>
<dbReference type="PATRIC" id="fig|1423734.3.peg.237"/>
<name>X0PTK8_9LACO</name>
<evidence type="ECO:0000313" key="2">
    <source>
        <dbReference type="Proteomes" id="UP000051236"/>
    </source>
</evidence>
<gene>
    <name evidence="1" type="ORF">FC83_GL000237</name>
</gene>
<comment type="caution">
    <text evidence="1">The sequence shown here is derived from an EMBL/GenBank/DDBJ whole genome shotgun (WGS) entry which is preliminary data.</text>
</comment>
<sequence length="190" mass="22349">MPKPLSEMTLEELWQLFPISLTAPQKQWATEYRQEANRVRKTLQDFAVVRISHIGSTAIKDIWAKTIVDILVEVAPETKLADVAKQLTQNGYMIMSEEETRISLNKGYTVQGFADEVYHLHLRFARDNEELYFRDYLNEHPVIAKKYEDLKIKLWHQFEHSRDGYTNAKGDFIQKYTYLAKVKYPGRYGK</sequence>
<dbReference type="PANTHER" id="PTHR34822">
    <property type="entry name" value="GRPB DOMAIN PROTEIN (AFU_ORTHOLOGUE AFUA_1G01530)"/>
    <property type="match status" value="1"/>
</dbReference>
<proteinExistence type="predicted"/>
<dbReference type="InterPro" id="IPR043519">
    <property type="entry name" value="NT_sf"/>
</dbReference>
<dbReference type="Gene3D" id="3.30.460.10">
    <property type="entry name" value="Beta Polymerase, domain 2"/>
    <property type="match status" value="1"/>
</dbReference>
<keyword evidence="2" id="KW-1185">Reference proteome</keyword>
<evidence type="ECO:0000313" key="1">
    <source>
        <dbReference type="EMBL" id="KRM32833.1"/>
    </source>
</evidence>
<dbReference type="Proteomes" id="UP000051236">
    <property type="component" value="Unassembled WGS sequence"/>
</dbReference>
<dbReference type="eggNOG" id="COG2320">
    <property type="taxonomic scope" value="Bacteria"/>
</dbReference>
<dbReference type="Pfam" id="PF04229">
    <property type="entry name" value="GrpB"/>
    <property type="match status" value="1"/>
</dbReference>
<dbReference type="OrthoDB" id="9799092at2"/>
<reference evidence="1 2" key="1">
    <citation type="journal article" date="2015" name="Genome Announc.">
        <title>Expanding the biotechnology potential of lactobacilli through comparative genomics of 213 strains and associated genera.</title>
        <authorList>
            <person name="Sun Z."/>
            <person name="Harris H.M."/>
            <person name="McCann A."/>
            <person name="Guo C."/>
            <person name="Argimon S."/>
            <person name="Zhang W."/>
            <person name="Yang X."/>
            <person name="Jeffery I.B."/>
            <person name="Cooney J.C."/>
            <person name="Kagawa T.F."/>
            <person name="Liu W."/>
            <person name="Song Y."/>
            <person name="Salvetti E."/>
            <person name="Wrobel A."/>
            <person name="Rasinkangas P."/>
            <person name="Parkhill J."/>
            <person name="Rea M.C."/>
            <person name="O'Sullivan O."/>
            <person name="Ritari J."/>
            <person name="Douillard F.P."/>
            <person name="Paul Ross R."/>
            <person name="Yang R."/>
            <person name="Briner A.E."/>
            <person name="Felis G.E."/>
            <person name="de Vos W.M."/>
            <person name="Barrangou R."/>
            <person name="Klaenhammer T.R."/>
            <person name="Caufield P.W."/>
            <person name="Cui Y."/>
            <person name="Zhang H."/>
            <person name="O'Toole P.W."/>
        </authorList>
    </citation>
    <scope>NUCLEOTIDE SEQUENCE [LARGE SCALE GENOMIC DNA]</scope>
    <source>
        <strain evidence="1 2">DSM 18527</strain>
    </source>
</reference>
<dbReference type="AlphaFoldDB" id="X0PTK8"/>
<dbReference type="InterPro" id="IPR007344">
    <property type="entry name" value="GrpB/CoaE"/>
</dbReference>
<dbReference type="RefSeq" id="WP_035453937.1">
    <property type="nucleotide sequence ID" value="NZ_AZGA01000066.1"/>
</dbReference>
<evidence type="ECO:0008006" key="3">
    <source>
        <dbReference type="Google" id="ProtNLM"/>
    </source>
</evidence>
<protein>
    <recommendedName>
        <fullName evidence="3">GrpB family protein</fullName>
    </recommendedName>
</protein>
<dbReference type="EMBL" id="AZGA01000066">
    <property type="protein sequence ID" value="KRM32833.1"/>
    <property type="molecule type" value="Genomic_DNA"/>
</dbReference>
<dbReference type="SUPFAM" id="SSF81301">
    <property type="entry name" value="Nucleotidyltransferase"/>
    <property type="match status" value="1"/>
</dbReference>
<organism evidence="1 2">
    <name type="scientific">Agrilactobacillus composti DSM 18527 = JCM 14202</name>
    <dbReference type="NCBI Taxonomy" id="1423734"/>
    <lineage>
        <taxon>Bacteria</taxon>
        <taxon>Bacillati</taxon>
        <taxon>Bacillota</taxon>
        <taxon>Bacilli</taxon>
        <taxon>Lactobacillales</taxon>
        <taxon>Lactobacillaceae</taxon>
        <taxon>Agrilactobacillus</taxon>
    </lineage>
</organism>
<dbReference type="STRING" id="1423734.FC83_GL000237"/>